<proteinExistence type="predicted"/>
<comment type="caution">
    <text evidence="1">The sequence shown here is derived from an EMBL/GenBank/DDBJ whole genome shotgun (WGS) entry which is preliminary data.</text>
</comment>
<protein>
    <submittedName>
        <fullName evidence="1">Uncharacterized protein</fullName>
    </submittedName>
</protein>
<accession>A0A4C1UBU6</accession>
<gene>
    <name evidence="1" type="ORF">EVAR_22271_1</name>
</gene>
<reference evidence="1 2" key="1">
    <citation type="journal article" date="2019" name="Commun. Biol.">
        <title>The bagworm genome reveals a unique fibroin gene that provides high tensile strength.</title>
        <authorList>
            <person name="Kono N."/>
            <person name="Nakamura H."/>
            <person name="Ohtoshi R."/>
            <person name="Tomita M."/>
            <person name="Numata K."/>
            <person name="Arakawa K."/>
        </authorList>
    </citation>
    <scope>NUCLEOTIDE SEQUENCE [LARGE SCALE GENOMIC DNA]</scope>
</reference>
<evidence type="ECO:0000313" key="2">
    <source>
        <dbReference type="Proteomes" id="UP000299102"/>
    </source>
</evidence>
<dbReference type="OrthoDB" id="6370710at2759"/>
<dbReference type="Proteomes" id="UP000299102">
    <property type="component" value="Unassembled WGS sequence"/>
</dbReference>
<dbReference type="AlphaFoldDB" id="A0A4C1UBU6"/>
<dbReference type="EMBL" id="BGZK01000150">
    <property type="protein sequence ID" value="GBP23412.1"/>
    <property type="molecule type" value="Genomic_DNA"/>
</dbReference>
<sequence length="104" mass="11744">MCGVSMKDRFTNSDVRERCGLKDDEVARVEKSVIGFVGGGGTSWSTRPHNENGPDRIMRYHTLTEYRLDVTAFAFECRPTSESSGGPLPLHQILFLPERMAMHR</sequence>
<evidence type="ECO:0000313" key="1">
    <source>
        <dbReference type="EMBL" id="GBP23412.1"/>
    </source>
</evidence>
<name>A0A4C1UBU6_EUMVA</name>
<organism evidence="1 2">
    <name type="scientific">Eumeta variegata</name>
    <name type="common">Bagworm moth</name>
    <name type="synonym">Eumeta japonica</name>
    <dbReference type="NCBI Taxonomy" id="151549"/>
    <lineage>
        <taxon>Eukaryota</taxon>
        <taxon>Metazoa</taxon>
        <taxon>Ecdysozoa</taxon>
        <taxon>Arthropoda</taxon>
        <taxon>Hexapoda</taxon>
        <taxon>Insecta</taxon>
        <taxon>Pterygota</taxon>
        <taxon>Neoptera</taxon>
        <taxon>Endopterygota</taxon>
        <taxon>Lepidoptera</taxon>
        <taxon>Glossata</taxon>
        <taxon>Ditrysia</taxon>
        <taxon>Tineoidea</taxon>
        <taxon>Psychidae</taxon>
        <taxon>Oiketicinae</taxon>
        <taxon>Eumeta</taxon>
    </lineage>
</organism>
<keyword evidence="2" id="KW-1185">Reference proteome</keyword>